<accession>A0A2Z7AY21</accession>
<feature type="signal peptide" evidence="2">
    <location>
        <begin position="1"/>
        <end position="21"/>
    </location>
</feature>
<keyword evidence="2" id="KW-0732">Signal</keyword>
<evidence type="ECO:0000313" key="4">
    <source>
        <dbReference type="Proteomes" id="UP000250235"/>
    </source>
</evidence>
<feature type="region of interest" description="Disordered" evidence="1">
    <location>
        <begin position="291"/>
        <end position="310"/>
    </location>
</feature>
<dbReference type="Proteomes" id="UP000250235">
    <property type="component" value="Unassembled WGS sequence"/>
</dbReference>
<reference evidence="3 4" key="1">
    <citation type="journal article" date="2015" name="Proc. Natl. Acad. Sci. U.S.A.">
        <title>The resurrection genome of Boea hygrometrica: A blueprint for survival of dehydration.</title>
        <authorList>
            <person name="Xiao L."/>
            <person name="Yang G."/>
            <person name="Zhang L."/>
            <person name="Yang X."/>
            <person name="Zhao S."/>
            <person name="Ji Z."/>
            <person name="Zhou Q."/>
            <person name="Hu M."/>
            <person name="Wang Y."/>
            <person name="Chen M."/>
            <person name="Xu Y."/>
            <person name="Jin H."/>
            <person name="Xiao X."/>
            <person name="Hu G."/>
            <person name="Bao F."/>
            <person name="Hu Y."/>
            <person name="Wan P."/>
            <person name="Li L."/>
            <person name="Deng X."/>
            <person name="Kuang T."/>
            <person name="Xiang C."/>
            <person name="Zhu J.K."/>
            <person name="Oliver M.J."/>
            <person name="He Y."/>
        </authorList>
    </citation>
    <scope>NUCLEOTIDE SEQUENCE [LARGE SCALE GENOMIC DNA]</scope>
    <source>
        <strain evidence="4">cv. XS01</strain>
    </source>
</reference>
<organism evidence="3 4">
    <name type="scientific">Dorcoceras hygrometricum</name>
    <dbReference type="NCBI Taxonomy" id="472368"/>
    <lineage>
        <taxon>Eukaryota</taxon>
        <taxon>Viridiplantae</taxon>
        <taxon>Streptophyta</taxon>
        <taxon>Embryophyta</taxon>
        <taxon>Tracheophyta</taxon>
        <taxon>Spermatophyta</taxon>
        <taxon>Magnoliopsida</taxon>
        <taxon>eudicotyledons</taxon>
        <taxon>Gunneridae</taxon>
        <taxon>Pentapetalae</taxon>
        <taxon>asterids</taxon>
        <taxon>lamiids</taxon>
        <taxon>Lamiales</taxon>
        <taxon>Gesneriaceae</taxon>
        <taxon>Didymocarpoideae</taxon>
        <taxon>Trichosporeae</taxon>
        <taxon>Loxocarpinae</taxon>
        <taxon>Dorcoceras</taxon>
    </lineage>
</organism>
<name>A0A2Z7AY21_9LAMI</name>
<evidence type="ECO:0000256" key="2">
    <source>
        <dbReference type="SAM" id="SignalP"/>
    </source>
</evidence>
<evidence type="ECO:0000313" key="3">
    <source>
        <dbReference type="EMBL" id="KZV26745.1"/>
    </source>
</evidence>
<dbReference type="AlphaFoldDB" id="A0A2Z7AY21"/>
<proteinExistence type="predicted"/>
<sequence length="310" mass="34674">MFSRWFTMNVQQLVWCVLGSADDLAMETSKVDSPCFALALKTQQEEFALQPGANWMSTTELNSNGENDNKPAKEKDASTVPLSVLYRTLLNGKNFVSNGINLNRGYIFEATPLKRTFVQLSERREVGATTILWQKYIEYTVHQQREKWTDRRSNRPPLEKSFSRESIAESRLAFPVQARRRKTHVYVVSHTVEAVVHLRSLGVLTAAGCGIGSVHAVVRSNLLVEPFEVEEGEIVQVLGTKKTISSSCICPADGSHYKQSAVGLMFMEWAAGLAMETSKVESAVRNQAEAKLNQLEHDEPAETMTTSCKR</sequence>
<protein>
    <submittedName>
        <fullName evidence="3">Uncharacterized protein</fullName>
    </submittedName>
</protein>
<dbReference type="EMBL" id="KV011161">
    <property type="protein sequence ID" value="KZV26745.1"/>
    <property type="molecule type" value="Genomic_DNA"/>
</dbReference>
<gene>
    <name evidence="3" type="ORF">F511_20914</name>
</gene>
<keyword evidence="4" id="KW-1185">Reference proteome</keyword>
<evidence type="ECO:0000256" key="1">
    <source>
        <dbReference type="SAM" id="MobiDB-lite"/>
    </source>
</evidence>
<feature type="chain" id="PRO_5016404023" evidence="2">
    <location>
        <begin position="22"/>
        <end position="310"/>
    </location>
</feature>